<protein>
    <submittedName>
        <fullName evidence="2">Uncharacterized protein</fullName>
    </submittedName>
</protein>
<keyword evidence="1" id="KW-0472">Membrane</keyword>
<accession>A0A1T1GZA5</accession>
<keyword evidence="3" id="KW-1185">Reference proteome</keyword>
<evidence type="ECO:0000313" key="3">
    <source>
        <dbReference type="Proteomes" id="UP000191160"/>
    </source>
</evidence>
<dbReference type="EMBL" id="MVKX01000005">
    <property type="protein sequence ID" value="OOV82777.1"/>
    <property type="molecule type" value="Genomic_DNA"/>
</dbReference>
<reference evidence="2 3" key="1">
    <citation type="submission" date="2017-02" db="EMBL/GenBank/DDBJ databases">
        <title>Acinetobacter sp. ANC 4945, whole genome shotgun sequencing project.</title>
        <authorList>
            <person name="Radolfova-Krizova L."/>
            <person name="Al Atrouni A."/>
            <person name="Nemec A."/>
        </authorList>
    </citation>
    <scope>NUCLEOTIDE SEQUENCE [LARGE SCALE GENOMIC DNA]</scope>
    <source>
        <strain evidence="2 3">ANC 4945</strain>
    </source>
</reference>
<feature type="transmembrane region" description="Helical" evidence="1">
    <location>
        <begin position="119"/>
        <end position="139"/>
    </location>
</feature>
<dbReference type="Proteomes" id="UP000191160">
    <property type="component" value="Unassembled WGS sequence"/>
</dbReference>
<name>A0A1T1GZA5_9GAMM</name>
<sequence length="196" mass="23067">MICCLLFPVLQSISFPLFDGMTVTAVESVQALLLLFFAIFTFFYIRPLEMQDGKKQFWLWAVAWWLLLFGRSISWGRDYFPDVPKPYFRLISVFMIAPVVFMLFSPYLRQEIALKLKTLALPIWPLGLVILGLLISDAVEHSRSLSFLFLYDLAYKDFIEEVYEFPLILGLFLTAYPWMQQDHVPQEIEVMQFHKE</sequence>
<feature type="transmembrane region" description="Helical" evidence="1">
    <location>
        <begin position="57"/>
        <end position="75"/>
    </location>
</feature>
<feature type="transmembrane region" description="Helical" evidence="1">
    <location>
        <begin position="24"/>
        <end position="45"/>
    </location>
</feature>
<dbReference type="AlphaFoldDB" id="A0A1T1GZA5"/>
<gene>
    <name evidence="2" type="ORF">B1202_09740</name>
</gene>
<evidence type="ECO:0000256" key="1">
    <source>
        <dbReference type="SAM" id="Phobius"/>
    </source>
</evidence>
<organism evidence="2 3">
    <name type="scientific">Acinetobacter amyesii</name>
    <dbReference type="NCBI Taxonomy" id="2942470"/>
    <lineage>
        <taxon>Bacteria</taxon>
        <taxon>Pseudomonadati</taxon>
        <taxon>Pseudomonadota</taxon>
        <taxon>Gammaproteobacteria</taxon>
        <taxon>Moraxellales</taxon>
        <taxon>Moraxellaceae</taxon>
        <taxon>Acinetobacter</taxon>
    </lineage>
</organism>
<proteinExistence type="predicted"/>
<evidence type="ECO:0000313" key="2">
    <source>
        <dbReference type="EMBL" id="OOV82777.1"/>
    </source>
</evidence>
<comment type="caution">
    <text evidence="2">The sequence shown here is derived from an EMBL/GenBank/DDBJ whole genome shotgun (WGS) entry which is preliminary data.</text>
</comment>
<keyword evidence="1" id="KW-0812">Transmembrane</keyword>
<feature type="transmembrane region" description="Helical" evidence="1">
    <location>
        <begin position="87"/>
        <end position="107"/>
    </location>
</feature>
<keyword evidence="1" id="KW-1133">Transmembrane helix</keyword>